<dbReference type="AlphaFoldDB" id="A0A2M7H3X6"/>
<dbReference type="NCBIfam" id="TIGR01978">
    <property type="entry name" value="sufC"/>
    <property type="match status" value="1"/>
</dbReference>
<accession>A0A2M7H3X6</accession>
<dbReference type="PROSITE" id="PS50893">
    <property type="entry name" value="ABC_TRANSPORTER_2"/>
    <property type="match status" value="1"/>
</dbReference>
<protein>
    <submittedName>
        <fullName evidence="5">Fe-S cluster assembly ATPase SufC</fullName>
    </submittedName>
</protein>
<evidence type="ECO:0000259" key="4">
    <source>
        <dbReference type="PROSITE" id="PS50893"/>
    </source>
</evidence>
<dbReference type="EMBL" id="PFGC01000037">
    <property type="protein sequence ID" value="PIW36940.1"/>
    <property type="molecule type" value="Genomic_DNA"/>
</dbReference>
<sequence>MDIQLEIRDLTVAIDEVEILHGINLTVPKGEVHAIMGPNGSGKSTLSQAIFGHPKYAITGGSINFKGQDIVALAPDKRANLGLFLAFQSPNAVPGVKISTFLKQAVNARRRATDPDAKVLKIREYRELLEGTMDTLHMKREFADRYLNDGFSGGEKKKSEILQMAVLNPDIAVVDEIDSGLDVDALRVVAAGINTLREQNQMGVLIITHYPRILKYIEPDAVHIMMDGNIVNSGDKSLAHKIEEQGYDWLRA</sequence>
<dbReference type="InterPro" id="IPR027417">
    <property type="entry name" value="P-loop_NTPase"/>
</dbReference>
<evidence type="ECO:0000256" key="2">
    <source>
        <dbReference type="ARBA" id="ARBA00022741"/>
    </source>
</evidence>
<proteinExistence type="inferred from homology"/>
<reference evidence="5 6" key="1">
    <citation type="submission" date="2017-09" db="EMBL/GenBank/DDBJ databases">
        <title>Depth-based differentiation of microbial function through sediment-hosted aquifers and enrichment of novel symbionts in the deep terrestrial subsurface.</title>
        <authorList>
            <person name="Probst A.J."/>
            <person name="Ladd B."/>
            <person name="Jarett J.K."/>
            <person name="Geller-Mcgrath D.E."/>
            <person name="Sieber C.M."/>
            <person name="Emerson J.B."/>
            <person name="Anantharaman K."/>
            <person name="Thomas B.C."/>
            <person name="Malmstrom R."/>
            <person name="Stieglmeier M."/>
            <person name="Klingl A."/>
            <person name="Woyke T."/>
            <person name="Ryan C.M."/>
            <person name="Banfield J.F."/>
        </authorList>
    </citation>
    <scope>NUCLEOTIDE SEQUENCE [LARGE SCALE GENOMIC DNA]</scope>
    <source>
        <strain evidence="5">CG15_BIG_FIL_POST_REV_8_21_14_020_45_12</strain>
    </source>
</reference>
<evidence type="ECO:0000256" key="3">
    <source>
        <dbReference type="ARBA" id="ARBA00022840"/>
    </source>
</evidence>
<dbReference type="PANTHER" id="PTHR43204:SF1">
    <property type="entry name" value="ABC TRANSPORTER I FAMILY MEMBER 6, CHLOROPLASTIC"/>
    <property type="match status" value="1"/>
</dbReference>
<name>A0A2M7H3X6_9BACT</name>
<dbReference type="PANTHER" id="PTHR43204">
    <property type="entry name" value="ABC TRANSPORTER I FAMILY MEMBER 6, CHLOROPLASTIC"/>
    <property type="match status" value="1"/>
</dbReference>
<dbReference type="InterPro" id="IPR010230">
    <property type="entry name" value="FeS-cluster_ATPase_SufC"/>
</dbReference>
<dbReference type="SUPFAM" id="SSF52540">
    <property type="entry name" value="P-loop containing nucleoside triphosphate hydrolases"/>
    <property type="match status" value="1"/>
</dbReference>
<dbReference type="Proteomes" id="UP000230292">
    <property type="component" value="Unassembled WGS sequence"/>
</dbReference>
<evidence type="ECO:0000256" key="1">
    <source>
        <dbReference type="ARBA" id="ARBA00006216"/>
    </source>
</evidence>
<feature type="domain" description="ABC transporter" evidence="4">
    <location>
        <begin position="5"/>
        <end position="252"/>
    </location>
</feature>
<dbReference type="GO" id="GO:0005524">
    <property type="term" value="F:ATP binding"/>
    <property type="evidence" value="ECO:0007669"/>
    <property type="project" value="UniProtKB-KW"/>
</dbReference>
<dbReference type="InterPro" id="IPR003439">
    <property type="entry name" value="ABC_transporter-like_ATP-bd"/>
</dbReference>
<organism evidence="5 6">
    <name type="scientific">Candidatus Kerfeldbacteria bacterium CG15_BIG_FIL_POST_REV_8_21_14_020_45_12</name>
    <dbReference type="NCBI Taxonomy" id="2014247"/>
    <lineage>
        <taxon>Bacteria</taxon>
        <taxon>Candidatus Kerfeldiibacteriota</taxon>
    </lineage>
</organism>
<dbReference type="Gene3D" id="3.40.50.300">
    <property type="entry name" value="P-loop containing nucleotide triphosphate hydrolases"/>
    <property type="match status" value="1"/>
</dbReference>
<dbReference type="SMART" id="SM00382">
    <property type="entry name" value="AAA"/>
    <property type="match status" value="1"/>
</dbReference>
<evidence type="ECO:0000313" key="6">
    <source>
        <dbReference type="Proteomes" id="UP000230292"/>
    </source>
</evidence>
<dbReference type="InterPro" id="IPR003593">
    <property type="entry name" value="AAA+_ATPase"/>
</dbReference>
<keyword evidence="3" id="KW-0067">ATP-binding</keyword>
<dbReference type="Pfam" id="PF00005">
    <property type="entry name" value="ABC_tran"/>
    <property type="match status" value="1"/>
</dbReference>
<dbReference type="GO" id="GO:0016887">
    <property type="term" value="F:ATP hydrolysis activity"/>
    <property type="evidence" value="ECO:0007669"/>
    <property type="project" value="InterPro"/>
</dbReference>
<comment type="similarity">
    <text evidence="1">Belongs to the ABC transporter superfamily. Ycf16 family.</text>
</comment>
<dbReference type="CDD" id="cd03217">
    <property type="entry name" value="ABC_FeS_Assembly"/>
    <property type="match status" value="1"/>
</dbReference>
<evidence type="ECO:0000313" key="5">
    <source>
        <dbReference type="EMBL" id="PIW36940.1"/>
    </source>
</evidence>
<keyword evidence="2" id="KW-0547">Nucleotide-binding</keyword>
<comment type="caution">
    <text evidence="5">The sequence shown here is derived from an EMBL/GenBank/DDBJ whole genome shotgun (WGS) entry which is preliminary data.</text>
</comment>
<gene>
    <name evidence="5" type="primary">sufC</name>
    <name evidence="5" type="ORF">COW24_03205</name>
</gene>